<reference evidence="2 3" key="1">
    <citation type="journal article" date="2018" name="J. Microbiol.">
        <title>Baekduia soli gen. nov., sp. nov., a novel bacterium isolated from the soil of Baekdu Mountain and proposal of a novel family name, Baekduiaceae fam. nov.</title>
        <authorList>
            <person name="An D.S."/>
            <person name="Siddiqi M.Z."/>
            <person name="Kim K.H."/>
            <person name="Yu H.S."/>
            <person name="Im W.T."/>
        </authorList>
    </citation>
    <scope>NUCLEOTIDE SEQUENCE [LARGE SCALE GENOMIC DNA]</scope>
    <source>
        <strain evidence="2 3">BR7-21</strain>
    </source>
</reference>
<proteinExistence type="predicted"/>
<dbReference type="Proteomes" id="UP000321805">
    <property type="component" value="Chromosome"/>
</dbReference>
<evidence type="ECO:0000313" key="3">
    <source>
        <dbReference type="Proteomes" id="UP000321805"/>
    </source>
</evidence>
<dbReference type="InterPro" id="IPR007253">
    <property type="entry name" value="Cell_wall-bd_2"/>
</dbReference>
<dbReference type="Pfam" id="PF04122">
    <property type="entry name" value="CW_binding_2"/>
    <property type="match status" value="2"/>
</dbReference>
<protein>
    <recommendedName>
        <fullName evidence="4">Cell wall-binding repeat-containing protein</fullName>
    </recommendedName>
</protein>
<dbReference type="AlphaFoldDB" id="A0A5B8UBN2"/>
<organism evidence="2 3">
    <name type="scientific">Baekduia soli</name>
    <dbReference type="NCBI Taxonomy" id="496014"/>
    <lineage>
        <taxon>Bacteria</taxon>
        <taxon>Bacillati</taxon>
        <taxon>Actinomycetota</taxon>
        <taxon>Thermoleophilia</taxon>
        <taxon>Solirubrobacterales</taxon>
        <taxon>Baekduiaceae</taxon>
        <taxon>Baekduia</taxon>
    </lineage>
</organism>
<dbReference type="OrthoDB" id="1399160at2"/>
<accession>A0A5B8UBN2</accession>
<keyword evidence="3" id="KW-1185">Reference proteome</keyword>
<evidence type="ECO:0008006" key="4">
    <source>
        <dbReference type="Google" id="ProtNLM"/>
    </source>
</evidence>
<feature type="signal peptide" evidence="1">
    <location>
        <begin position="1"/>
        <end position="18"/>
    </location>
</feature>
<feature type="chain" id="PRO_5039651008" description="Cell wall-binding repeat-containing protein" evidence="1">
    <location>
        <begin position="19"/>
        <end position="400"/>
    </location>
</feature>
<evidence type="ECO:0000256" key="1">
    <source>
        <dbReference type="SAM" id="SignalP"/>
    </source>
</evidence>
<name>A0A5B8UBN2_9ACTN</name>
<keyword evidence="1" id="KW-0732">Signal</keyword>
<gene>
    <name evidence="2" type="ORF">FSW04_22350</name>
</gene>
<dbReference type="RefSeq" id="WP_146922405.1">
    <property type="nucleotide sequence ID" value="NZ_CP042430.1"/>
</dbReference>
<evidence type="ECO:0000313" key="2">
    <source>
        <dbReference type="EMBL" id="QEC50041.1"/>
    </source>
</evidence>
<dbReference type="KEGG" id="bsol:FSW04_22350"/>
<dbReference type="PROSITE" id="PS51257">
    <property type="entry name" value="PROKAR_LIPOPROTEIN"/>
    <property type="match status" value="1"/>
</dbReference>
<dbReference type="EMBL" id="CP042430">
    <property type="protein sequence ID" value="QEC50041.1"/>
    <property type="molecule type" value="Genomic_DNA"/>
</dbReference>
<sequence>MRARALAAALLVVAVVAAGCGRGDGKVTTTTVAGPAIGAKGTESTAAEDLGFPAFATKNTTRVGGADPTADAAAAARAVYSGASRITRPHAVVLADGRDWRIGLAAAVLMGPPVRAPLLYAQGTATLPAATQDALDGLQPTGSKPAGGAQVIRVGDVPTLPAATKTTDLRASDPIALARAVDAFQSAARGTTSDRVLVVSADDAAYAMPAAAWAAKAGDPILFTHKDDVPEDTRTAIAAHQQPKIYVLGPPSVISENAMRALRALGSVTRISGNDPVSNSVAFARFVDGAFGWGVVDPGHGFVFANAKRPADAAAAAPLSASGTYGPLLVTDQADRLPAALNGYLLDVQPGYTRDPVRGVYNHAWIVGDEGAMSVAVQSQIDALMEIVPVNERSTTPSSP</sequence>